<evidence type="ECO:0000256" key="2">
    <source>
        <dbReference type="ARBA" id="ARBA00005466"/>
    </source>
</evidence>
<comment type="cofactor">
    <cofactor evidence="1">
        <name>FAD</name>
        <dbReference type="ChEBI" id="CHEBI:57692"/>
    </cofactor>
</comment>
<dbReference type="InterPro" id="IPR036318">
    <property type="entry name" value="FAD-bd_PCMH-like_sf"/>
</dbReference>
<dbReference type="PANTHER" id="PTHR42973">
    <property type="entry name" value="BINDING OXIDOREDUCTASE, PUTATIVE (AFU_ORTHOLOGUE AFUA_1G17690)-RELATED"/>
    <property type="match status" value="1"/>
</dbReference>
<evidence type="ECO:0000256" key="4">
    <source>
        <dbReference type="ARBA" id="ARBA00022827"/>
    </source>
</evidence>
<evidence type="ECO:0000256" key="3">
    <source>
        <dbReference type="ARBA" id="ARBA00022630"/>
    </source>
</evidence>
<dbReference type="GO" id="GO:0016491">
    <property type="term" value="F:oxidoreductase activity"/>
    <property type="evidence" value="ECO:0007669"/>
    <property type="project" value="UniProtKB-KW"/>
</dbReference>
<dbReference type="AlphaFoldDB" id="A0AAN9UQC7"/>
<dbReference type="Gene3D" id="3.40.462.20">
    <property type="match status" value="1"/>
</dbReference>
<dbReference type="InterPro" id="IPR016166">
    <property type="entry name" value="FAD-bd_PCMH"/>
</dbReference>
<keyword evidence="9" id="KW-1185">Reference proteome</keyword>
<dbReference type="SUPFAM" id="SSF56176">
    <property type="entry name" value="FAD-binding/transporter-associated domain-like"/>
    <property type="match status" value="1"/>
</dbReference>
<dbReference type="InterPro" id="IPR050416">
    <property type="entry name" value="FAD-linked_Oxidoreductase"/>
</dbReference>
<comment type="caution">
    <text evidence="8">The sequence shown here is derived from an EMBL/GenBank/DDBJ whole genome shotgun (WGS) entry which is preliminary data.</text>
</comment>
<evidence type="ECO:0000259" key="7">
    <source>
        <dbReference type="PROSITE" id="PS51387"/>
    </source>
</evidence>
<keyword evidence="4" id="KW-0274">FAD</keyword>
<feature type="signal peptide" evidence="6">
    <location>
        <begin position="1"/>
        <end position="18"/>
    </location>
</feature>
<reference evidence="8 9" key="1">
    <citation type="submission" date="2024-02" db="EMBL/GenBank/DDBJ databases">
        <title>De novo assembly and annotation of 12 fungi associated with fruit tree decline syndrome in Ontario, Canada.</title>
        <authorList>
            <person name="Sulman M."/>
            <person name="Ellouze W."/>
            <person name="Ilyukhin E."/>
        </authorList>
    </citation>
    <scope>NUCLEOTIDE SEQUENCE [LARGE SCALE GENOMIC DNA]</scope>
    <source>
        <strain evidence="8 9">M11/M66-122</strain>
    </source>
</reference>
<accession>A0AAN9UQC7</accession>
<dbReference type="Gene3D" id="3.30.465.10">
    <property type="match status" value="1"/>
</dbReference>
<dbReference type="Pfam" id="PF08031">
    <property type="entry name" value="BBE"/>
    <property type="match status" value="1"/>
</dbReference>
<feature type="chain" id="PRO_5042998389" description="FAD-binding PCMH-type domain-containing protein" evidence="6">
    <location>
        <begin position="19"/>
        <end position="499"/>
    </location>
</feature>
<sequence length="499" mass="53861">MRIGTAAGFGLLATLAQGAALLDKLAALDDCLLQAEVPTDERGSEDWVDDISSFNGRVKFTPIAIAAPTTVEHIQAAVSCGIEAGVKVTPKTGGHSYASLGLGGEDGHLVIALDRMHNVTLDKETNIATVQSGTRLGHLASELYAQGGRAIAHGTCPGVGVSGHVLHGGFGFSSHTHGLALDWVAGINVVLANASIVHASATENPDVFWGMLGAGSNFGIATQYEFNTFEAPANVTWFIVSLPWNETTAVAGIQTLEEYARNDMPAELNMRVVGSSAMTQVEGSYHGNDAELQAALAPFLEKTGGRLVRSQMVDWIGSLEHYGNAKLDQTRPYKQSETFYAKNLQLKGLNGTAAENFVDYWFTVAKAVTRVWYFRMDIHGGKHSSVAQSNLDTTSYAHRDKLFLVEFYDREASGDYPADGYSFLDDWVATTTAPLAPSDWGMYINYADTSLNRSTAQNMYWGKNLAQLQALKAKLDPEEHFYYPVSLEPAALAETSGEF</sequence>
<dbReference type="InterPro" id="IPR012951">
    <property type="entry name" value="BBE"/>
</dbReference>
<dbReference type="Pfam" id="PF01565">
    <property type="entry name" value="FAD_binding_4"/>
    <property type="match status" value="1"/>
</dbReference>
<proteinExistence type="inferred from homology"/>
<keyword evidence="3" id="KW-0285">Flavoprotein</keyword>
<evidence type="ECO:0000313" key="9">
    <source>
        <dbReference type="Proteomes" id="UP001320420"/>
    </source>
</evidence>
<gene>
    <name evidence="8" type="ORF">SLS62_006806</name>
</gene>
<evidence type="ECO:0000256" key="6">
    <source>
        <dbReference type="SAM" id="SignalP"/>
    </source>
</evidence>
<organism evidence="8 9">
    <name type="scientific">Diatrype stigma</name>
    <dbReference type="NCBI Taxonomy" id="117547"/>
    <lineage>
        <taxon>Eukaryota</taxon>
        <taxon>Fungi</taxon>
        <taxon>Dikarya</taxon>
        <taxon>Ascomycota</taxon>
        <taxon>Pezizomycotina</taxon>
        <taxon>Sordariomycetes</taxon>
        <taxon>Xylariomycetidae</taxon>
        <taxon>Xylariales</taxon>
        <taxon>Diatrypaceae</taxon>
        <taxon>Diatrype</taxon>
    </lineage>
</organism>
<dbReference type="InterPro" id="IPR016169">
    <property type="entry name" value="FAD-bd_PCMH_sub2"/>
</dbReference>
<dbReference type="GO" id="GO:0071949">
    <property type="term" value="F:FAD binding"/>
    <property type="evidence" value="ECO:0007669"/>
    <property type="project" value="InterPro"/>
</dbReference>
<evidence type="ECO:0000313" key="8">
    <source>
        <dbReference type="EMBL" id="KAK7751261.1"/>
    </source>
</evidence>
<protein>
    <recommendedName>
        <fullName evidence="7">FAD-binding PCMH-type domain-containing protein</fullName>
    </recommendedName>
</protein>
<name>A0AAN9UQC7_9PEZI</name>
<dbReference type="PROSITE" id="PS51387">
    <property type="entry name" value="FAD_PCMH"/>
    <property type="match status" value="1"/>
</dbReference>
<dbReference type="PANTHER" id="PTHR42973:SF39">
    <property type="entry name" value="FAD-BINDING PCMH-TYPE DOMAIN-CONTAINING PROTEIN"/>
    <property type="match status" value="1"/>
</dbReference>
<dbReference type="EMBL" id="JAKJXP020000052">
    <property type="protein sequence ID" value="KAK7751261.1"/>
    <property type="molecule type" value="Genomic_DNA"/>
</dbReference>
<comment type="similarity">
    <text evidence="2">Belongs to the oxygen-dependent FAD-linked oxidoreductase family.</text>
</comment>
<dbReference type="InterPro" id="IPR006094">
    <property type="entry name" value="Oxid_FAD_bind_N"/>
</dbReference>
<feature type="domain" description="FAD-binding PCMH-type" evidence="7">
    <location>
        <begin position="58"/>
        <end position="231"/>
    </location>
</feature>
<dbReference type="Proteomes" id="UP001320420">
    <property type="component" value="Unassembled WGS sequence"/>
</dbReference>
<keyword evidence="5" id="KW-0560">Oxidoreductase</keyword>
<evidence type="ECO:0000256" key="1">
    <source>
        <dbReference type="ARBA" id="ARBA00001974"/>
    </source>
</evidence>
<evidence type="ECO:0000256" key="5">
    <source>
        <dbReference type="ARBA" id="ARBA00023002"/>
    </source>
</evidence>
<keyword evidence="6" id="KW-0732">Signal</keyword>